<proteinExistence type="predicted"/>
<keyword evidence="3" id="KW-1185">Reference proteome</keyword>
<dbReference type="Proteomes" id="UP000663760">
    <property type="component" value="Chromosome 8"/>
</dbReference>
<evidence type="ECO:0000313" key="2">
    <source>
        <dbReference type="EMBL" id="CAA7400735.1"/>
    </source>
</evidence>
<accession>A0A7I8KUR5</accession>
<evidence type="ECO:0000313" key="3">
    <source>
        <dbReference type="Proteomes" id="UP000663760"/>
    </source>
</evidence>
<dbReference type="AlphaFoldDB" id="A0A7I8KUR5"/>
<reference evidence="2" key="1">
    <citation type="submission" date="2020-02" db="EMBL/GenBank/DDBJ databases">
        <authorList>
            <person name="Scholz U."/>
            <person name="Mascher M."/>
            <person name="Fiebig A."/>
        </authorList>
    </citation>
    <scope>NUCLEOTIDE SEQUENCE</scope>
</reference>
<evidence type="ECO:0000256" key="1">
    <source>
        <dbReference type="SAM" id="MobiDB-lite"/>
    </source>
</evidence>
<sequence length="44" mass="4934">MGEGARGRRRRPGCRQRGNRRGSGSRPGPRRRPRGWTWGGEMAG</sequence>
<name>A0A7I8KUR5_SPIIN</name>
<dbReference type="EMBL" id="LR746271">
    <property type="protein sequence ID" value="CAA7400735.1"/>
    <property type="molecule type" value="Genomic_DNA"/>
</dbReference>
<gene>
    <name evidence="2" type="ORF">SI8410_08011413</name>
</gene>
<feature type="compositionally biased region" description="Basic residues" evidence="1">
    <location>
        <begin position="7"/>
        <end position="20"/>
    </location>
</feature>
<organism evidence="2 3">
    <name type="scientific">Spirodela intermedia</name>
    <name type="common">Intermediate duckweed</name>
    <dbReference type="NCBI Taxonomy" id="51605"/>
    <lineage>
        <taxon>Eukaryota</taxon>
        <taxon>Viridiplantae</taxon>
        <taxon>Streptophyta</taxon>
        <taxon>Embryophyta</taxon>
        <taxon>Tracheophyta</taxon>
        <taxon>Spermatophyta</taxon>
        <taxon>Magnoliopsida</taxon>
        <taxon>Liliopsida</taxon>
        <taxon>Araceae</taxon>
        <taxon>Lemnoideae</taxon>
        <taxon>Spirodela</taxon>
    </lineage>
</organism>
<feature type="region of interest" description="Disordered" evidence="1">
    <location>
        <begin position="1"/>
        <end position="44"/>
    </location>
</feature>
<protein>
    <submittedName>
        <fullName evidence="2">Uncharacterized protein</fullName>
    </submittedName>
</protein>